<dbReference type="AlphaFoldDB" id="A0A0F9TDA5"/>
<evidence type="ECO:0000313" key="1">
    <source>
        <dbReference type="EMBL" id="KKN79255.1"/>
    </source>
</evidence>
<reference evidence="1" key="1">
    <citation type="journal article" date="2015" name="Nature">
        <title>Complex archaea that bridge the gap between prokaryotes and eukaryotes.</title>
        <authorList>
            <person name="Spang A."/>
            <person name="Saw J.H."/>
            <person name="Jorgensen S.L."/>
            <person name="Zaremba-Niedzwiedzka K."/>
            <person name="Martijn J."/>
            <person name="Lind A.E."/>
            <person name="van Eijk R."/>
            <person name="Schleper C."/>
            <person name="Guy L."/>
            <person name="Ettema T.J."/>
        </authorList>
    </citation>
    <scope>NUCLEOTIDE SEQUENCE</scope>
</reference>
<sequence length="82" mass="10050">MRKRQFDDFRGELDVYENELEFITDLMNNVGIEFIDYCGRSWKYKNRLFWHKDLGDNIWIKGIFCLHLYAEGIKQLINQEQQ</sequence>
<gene>
    <name evidence="1" type="ORF">LCGC14_0342730</name>
</gene>
<dbReference type="EMBL" id="LAZR01000251">
    <property type="protein sequence ID" value="KKN79255.1"/>
    <property type="molecule type" value="Genomic_DNA"/>
</dbReference>
<organism evidence="1">
    <name type="scientific">marine sediment metagenome</name>
    <dbReference type="NCBI Taxonomy" id="412755"/>
    <lineage>
        <taxon>unclassified sequences</taxon>
        <taxon>metagenomes</taxon>
        <taxon>ecological metagenomes</taxon>
    </lineage>
</organism>
<comment type="caution">
    <text evidence="1">The sequence shown here is derived from an EMBL/GenBank/DDBJ whole genome shotgun (WGS) entry which is preliminary data.</text>
</comment>
<name>A0A0F9TDA5_9ZZZZ</name>
<accession>A0A0F9TDA5</accession>
<proteinExistence type="predicted"/>
<protein>
    <submittedName>
        <fullName evidence="1">Uncharacterized protein</fullName>
    </submittedName>
</protein>